<sequence>MRESEVTKFLVSFNGYIEYVTFPAGVFDEHLYIQYEIVWGVDWDPISGLCSGTSQMARPGSDPEKVIFNMPVEMVLGSTNVFGWPQMVVTVRARNFFSGDTLRGYALFLLPPVSGTHELSAPLVRPRSATVLGEWLAWLTGRLPELAEPRMLAMGKENYLLKTESYGHVRLKMTMVSKDLRKLGYDNMAPVLKM</sequence>
<evidence type="ECO:0000313" key="8">
    <source>
        <dbReference type="EMBL" id="CAH2106733.1"/>
    </source>
</evidence>
<dbReference type="GO" id="GO:0060271">
    <property type="term" value="P:cilium assembly"/>
    <property type="evidence" value="ECO:0007669"/>
    <property type="project" value="TreeGrafter"/>
</dbReference>
<evidence type="ECO:0000256" key="6">
    <source>
        <dbReference type="ARBA" id="ARBA00038411"/>
    </source>
</evidence>
<keyword evidence="9" id="KW-1185">Reference proteome</keyword>
<dbReference type="Pfam" id="PF07162">
    <property type="entry name" value="B9-C2"/>
    <property type="match status" value="1"/>
</dbReference>
<name>A0AAU9V9E6_EUPED</name>
<evidence type="ECO:0000313" key="9">
    <source>
        <dbReference type="Proteomes" id="UP001153954"/>
    </source>
</evidence>
<dbReference type="GO" id="GO:0036038">
    <property type="term" value="C:MKS complex"/>
    <property type="evidence" value="ECO:0007669"/>
    <property type="project" value="TreeGrafter"/>
</dbReference>
<dbReference type="InterPro" id="IPR010796">
    <property type="entry name" value="C2_B9-type_dom"/>
</dbReference>
<gene>
    <name evidence="8" type="ORF">EEDITHA_LOCUS20828</name>
</gene>
<keyword evidence="5" id="KW-0966">Cell projection</keyword>
<dbReference type="PANTHER" id="PTHR12968:SF1">
    <property type="entry name" value="B9 DOMAIN-CONTAINING PROTEIN 1"/>
    <property type="match status" value="1"/>
</dbReference>
<organism evidence="8 9">
    <name type="scientific">Euphydryas editha</name>
    <name type="common">Edith's checkerspot</name>
    <dbReference type="NCBI Taxonomy" id="104508"/>
    <lineage>
        <taxon>Eukaryota</taxon>
        <taxon>Metazoa</taxon>
        <taxon>Ecdysozoa</taxon>
        <taxon>Arthropoda</taxon>
        <taxon>Hexapoda</taxon>
        <taxon>Insecta</taxon>
        <taxon>Pterygota</taxon>
        <taxon>Neoptera</taxon>
        <taxon>Endopterygota</taxon>
        <taxon>Lepidoptera</taxon>
        <taxon>Glossata</taxon>
        <taxon>Ditrysia</taxon>
        <taxon>Papilionoidea</taxon>
        <taxon>Nymphalidae</taxon>
        <taxon>Nymphalinae</taxon>
        <taxon>Euphydryas</taxon>
    </lineage>
</organism>
<evidence type="ECO:0000256" key="3">
    <source>
        <dbReference type="ARBA" id="ARBA00022794"/>
    </source>
</evidence>
<proteinExistence type="inferred from homology"/>
<evidence type="ECO:0000256" key="1">
    <source>
        <dbReference type="ARBA" id="ARBA00004120"/>
    </source>
</evidence>
<evidence type="ECO:0000256" key="2">
    <source>
        <dbReference type="ARBA" id="ARBA00022490"/>
    </source>
</evidence>
<protein>
    <recommendedName>
        <fullName evidence="7">B9 domain-containing protein 1</fullName>
    </recommendedName>
</protein>
<comment type="caution">
    <text evidence="8">The sequence shown here is derived from an EMBL/GenBank/DDBJ whole genome shotgun (WGS) entry which is preliminary data.</text>
</comment>
<comment type="subcellular location">
    <subcellularLocation>
        <location evidence="1">Cytoplasm</location>
        <location evidence="1">Cytoskeleton</location>
        <location evidence="1">Cilium basal body</location>
    </subcellularLocation>
</comment>
<keyword evidence="2" id="KW-0963">Cytoplasm</keyword>
<dbReference type="AlphaFoldDB" id="A0AAU9V9E6"/>
<evidence type="ECO:0000256" key="5">
    <source>
        <dbReference type="ARBA" id="ARBA00023273"/>
    </source>
</evidence>
<keyword evidence="3" id="KW-0970">Cilium biogenesis/degradation</keyword>
<reference evidence="8" key="1">
    <citation type="submission" date="2022-03" db="EMBL/GenBank/DDBJ databases">
        <authorList>
            <person name="Tunstrom K."/>
        </authorList>
    </citation>
    <scope>NUCLEOTIDE SEQUENCE</scope>
</reference>
<evidence type="ECO:0000256" key="4">
    <source>
        <dbReference type="ARBA" id="ARBA00023212"/>
    </source>
</evidence>
<evidence type="ECO:0000256" key="7">
    <source>
        <dbReference type="ARBA" id="ARBA00039274"/>
    </source>
</evidence>
<keyword evidence="4" id="KW-0206">Cytoskeleton</keyword>
<dbReference type="PROSITE" id="PS51381">
    <property type="entry name" value="C2_B9"/>
    <property type="match status" value="1"/>
</dbReference>
<comment type="similarity">
    <text evidence="6">Belongs to the B9D family.</text>
</comment>
<dbReference type="EMBL" id="CAKOGL010000029">
    <property type="protein sequence ID" value="CAH2106733.1"/>
    <property type="molecule type" value="Genomic_DNA"/>
</dbReference>
<accession>A0AAU9V9E6</accession>
<dbReference type="PANTHER" id="PTHR12968">
    <property type="entry name" value="B9 DOMAIN-CONTAINING"/>
    <property type="match status" value="1"/>
</dbReference>
<dbReference type="Proteomes" id="UP001153954">
    <property type="component" value="Unassembled WGS sequence"/>
</dbReference>